<dbReference type="InterPro" id="IPR036890">
    <property type="entry name" value="HATPase_C_sf"/>
</dbReference>
<dbReference type="PANTHER" id="PTHR34220:SF7">
    <property type="entry name" value="SENSOR HISTIDINE KINASE YPDA"/>
    <property type="match status" value="1"/>
</dbReference>
<keyword evidence="3" id="KW-0808">Transferase</keyword>
<dbReference type="AlphaFoldDB" id="A0A934RX99"/>
<reference evidence="3" key="1">
    <citation type="submission" date="2021-01" db="EMBL/GenBank/DDBJ databases">
        <title>Modified the classification status of verrucomicrobia.</title>
        <authorList>
            <person name="Feng X."/>
        </authorList>
    </citation>
    <scope>NUCLEOTIDE SEQUENCE</scope>
    <source>
        <strain evidence="3">KCTC 13126</strain>
    </source>
</reference>
<dbReference type="EMBL" id="JAENIL010000013">
    <property type="protein sequence ID" value="MBK1876914.1"/>
    <property type="molecule type" value="Genomic_DNA"/>
</dbReference>
<dbReference type="PANTHER" id="PTHR34220">
    <property type="entry name" value="SENSOR HISTIDINE KINASE YPDA"/>
    <property type="match status" value="1"/>
</dbReference>
<keyword evidence="1" id="KW-0472">Membrane</keyword>
<evidence type="ECO:0000313" key="4">
    <source>
        <dbReference type="Proteomes" id="UP000617628"/>
    </source>
</evidence>
<sequence length="355" mass="40127">MPSLAKPSKTYWTLQILGWLSYATIGYATNIRFNSDVSATKVATIAIFGSGLLFLSTHFLRNYARGKHWHQLSFGRLILRLLGATLLISTCSQLLVSLLMYWPLDLFTPEKPYSITFLVIYIFQTQIILMLWSLAYFSYQAIRNYKSEEIEKWRLQAAVKDAELIALKAQINPHFIFNCLNNIRALVLEDSEKARDAITKLSDLLRSSIQSNKAERIQLAEELTVVKDYLDLEKIHMEERLSYNIDCPTECENAEIPPMAIQILVENAIKHGLARRPKGGEISISIQNLNTELTIEVSNTGSLSAPNPQSTGVGLQNVRNRLHLLHGKSASLSLREQNVRVFATIRIPTSPVQIP</sequence>
<keyword evidence="1" id="KW-0812">Transmembrane</keyword>
<accession>A0A934RX99</accession>
<dbReference type="InterPro" id="IPR010559">
    <property type="entry name" value="Sig_transdc_His_kin_internal"/>
</dbReference>
<organism evidence="3 4">
    <name type="scientific">Pelagicoccus mobilis</name>
    <dbReference type="NCBI Taxonomy" id="415221"/>
    <lineage>
        <taxon>Bacteria</taxon>
        <taxon>Pseudomonadati</taxon>
        <taxon>Verrucomicrobiota</taxon>
        <taxon>Opitutia</taxon>
        <taxon>Puniceicoccales</taxon>
        <taxon>Pelagicoccaceae</taxon>
        <taxon>Pelagicoccus</taxon>
    </lineage>
</organism>
<keyword evidence="3" id="KW-0418">Kinase</keyword>
<dbReference type="Gene3D" id="3.30.565.10">
    <property type="entry name" value="Histidine kinase-like ATPase, C-terminal domain"/>
    <property type="match status" value="1"/>
</dbReference>
<proteinExistence type="predicted"/>
<dbReference type="GO" id="GO:0016020">
    <property type="term" value="C:membrane"/>
    <property type="evidence" value="ECO:0007669"/>
    <property type="project" value="InterPro"/>
</dbReference>
<dbReference type="Pfam" id="PF06580">
    <property type="entry name" value="His_kinase"/>
    <property type="match status" value="1"/>
</dbReference>
<feature type="transmembrane region" description="Helical" evidence="1">
    <location>
        <begin position="42"/>
        <end position="60"/>
    </location>
</feature>
<evidence type="ECO:0000313" key="3">
    <source>
        <dbReference type="EMBL" id="MBK1876914.1"/>
    </source>
</evidence>
<keyword evidence="1" id="KW-1133">Transmembrane helix</keyword>
<feature type="transmembrane region" description="Helical" evidence="1">
    <location>
        <begin position="81"/>
        <end position="102"/>
    </location>
</feature>
<evidence type="ECO:0000259" key="2">
    <source>
        <dbReference type="SMART" id="SM00387"/>
    </source>
</evidence>
<keyword evidence="4" id="KW-1185">Reference proteome</keyword>
<protein>
    <submittedName>
        <fullName evidence="3">Histidine kinase</fullName>
    </submittedName>
</protein>
<comment type="caution">
    <text evidence="3">The sequence shown here is derived from an EMBL/GenBank/DDBJ whole genome shotgun (WGS) entry which is preliminary data.</text>
</comment>
<feature type="domain" description="Histidine kinase/HSP90-like ATPase" evidence="2">
    <location>
        <begin position="256"/>
        <end position="351"/>
    </location>
</feature>
<dbReference type="InterPro" id="IPR003594">
    <property type="entry name" value="HATPase_dom"/>
</dbReference>
<dbReference type="GO" id="GO:0000155">
    <property type="term" value="F:phosphorelay sensor kinase activity"/>
    <property type="evidence" value="ECO:0007669"/>
    <property type="project" value="InterPro"/>
</dbReference>
<dbReference type="InterPro" id="IPR050640">
    <property type="entry name" value="Bact_2-comp_sensor_kinase"/>
</dbReference>
<feature type="transmembrane region" description="Helical" evidence="1">
    <location>
        <begin position="114"/>
        <end position="137"/>
    </location>
</feature>
<evidence type="ECO:0000256" key="1">
    <source>
        <dbReference type="SAM" id="Phobius"/>
    </source>
</evidence>
<dbReference type="SMART" id="SM00387">
    <property type="entry name" value="HATPase_c"/>
    <property type="match status" value="1"/>
</dbReference>
<dbReference type="RefSeq" id="WP_200355130.1">
    <property type="nucleotide sequence ID" value="NZ_JAENIL010000013.1"/>
</dbReference>
<dbReference type="SUPFAM" id="SSF55874">
    <property type="entry name" value="ATPase domain of HSP90 chaperone/DNA topoisomerase II/histidine kinase"/>
    <property type="match status" value="1"/>
</dbReference>
<dbReference type="Pfam" id="PF02518">
    <property type="entry name" value="HATPase_c"/>
    <property type="match status" value="1"/>
</dbReference>
<gene>
    <name evidence="3" type="ORF">JIN87_08550</name>
</gene>
<dbReference type="Proteomes" id="UP000617628">
    <property type="component" value="Unassembled WGS sequence"/>
</dbReference>
<name>A0A934RX99_9BACT</name>